<evidence type="ECO:0000313" key="10">
    <source>
        <dbReference type="Proteomes" id="UP000243053"/>
    </source>
</evidence>
<evidence type="ECO:0000259" key="8">
    <source>
        <dbReference type="Pfam" id="PF01618"/>
    </source>
</evidence>
<evidence type="ECO:0000313" key="9">
    <source>
        <dbReference type="EMBL" id="OUR78161.1"/>
    </source>
</evidence>
<keyword evidence="2" id="KW-1003">Cell membrane</keyword>
<comment type="caution">
    <text evidence="9">The sequence shown here is derived from an EMBL/GenBank/DDBJ whole genome shotgun (WGS) entry which is preliminary data.</text>
</comment>
<dbReference type="InterPro" id="IPR002898">
    <property type="entry name" value="MotA_ExbB_proton_chnl"/>
</dbReference>
<feature type="transmembrane region" description="Helical" evidence="7">
    <location>
        <begin position="137"/>
        <end position="158"/>
    </location>
</feature>
<evidence type="ECO:0000256" key="4">
    <source>
        <dbReference type="ARBA" id="ARBA00022989"/>
    </source>
</evidence>
<gene>
    <name evidence="9" type="ORF">A9Q75_13940</name>
</gene>
<keyword evidence="3 7" id="KW-0812">Transmembrane</keyword>
<proteinExistence type="inferred from homology"/>
<name>A0A1Y5E5Y7_COLPS</name>
<comment type="similarity">
    <text evidence="6">Belongs to the exbB/tolQ family.</text>
</comment>
<dbReference type="GO" id="GO:0015031">
    <property type="term" value="P:protein transport"/>
    <property type="evidence" value="ECO:0007669"/>
    <property type="project" value="UniProtKB-KW"/>
</dbReference>
<evidence type="ECO:0000256" key="2">
    <source>
        <dbReference type="ARBA" id="ARBA00022475"/>
    </source>
</evidence>
<evidence type="ECO:0000256" key="6">
    <source>
        <dbReference type="RuleBase" id="RU004057"/>
    </source>
</evidence>
<organism evidence="9 10">
    <name type="scientific">Colwellia psychrerythraea</name>
    <name type="common">Vibrio psychroerythus</name>
    <dbReference type="NCBI Taxonomy" id="28229"/>
    <lineage>
        <taxon>Bacteria</taxon>
        <taxon>Pseudomonadati</taxon>
        <taxon>Pseudomonadota</taxon>
        <taxon>Gammaproteobacteria</taxon>
        <taxon>Alteromonadales</taxon>
        <taxon>Colwelliaceae</taxon>
        <taxon>Colwellia</taxon>
    </lineage>
</organism>
<dbReference type="EMBL" id="MAAF01000083">
    <property type="protein sequence ID" value="OUR78161.1"/>
    <property type="molecule type" value="Genomic_DNA"/>
</dbReference>
<keyword evidence="6" id="KW-0813">Transport</keyword>
<keyword evidence="5 7" id="KW-0472">Membrane</keyword>
<evidence type="ECO:0000256" key="3">
    <source>
        <dbReference type="ARBA" id="ARBA00022692"/>
    </source>
</evidence>
<evidence type="ECO:0000256" key="7">
    <source>
        <dbReference type="SAM" id="Phobius"/>
    </source>
</evidence>
<reference evidence="10" key="1">
    <citation type="journal article" date="2017" name="Proc. Natl. Acad. Sci. U.S.A.">
        <title>Simulation of Deepwater Horizon oil plume reveals substrate specialization within a complex community of hydrocarbon degraders.</title>
        <authorList>
            <person name="Hu P."/>
            <person name="Dubinsky E.A."/>
            <person name="Probst A.J."/>
            <person name="Wang J."/>
            <person name="Sieber C.M.K."/>
            <person name="Tom L.M."/>
            <person name="Gardinali P."/>
            <person name="Banfield J.F."/>
            <person name="Atlas R.M."/>
            <person name="Andersen G.L."/>
        </authorList>
    </citation>
    <scope>NUCLEOTIDE SEQUENCE [LARGE SCALE GENOMIC DNA]</scope>
</reference>
<keyword evidence="4 7" id="KW-1133">Transmembrane helix</keyword>
<feature type="transmembrane region" description="Helical" evidence="7">
    <location>
        <begin position="16"/>
        <end position="40"/>
    </location>
</feature>
<accession>A0A1Y5E5Y7</accession>
<feature type="domain" description="MotA/TolQ/ExbB proton channel" evidence="8">
    <location>
        <begin position="94"/>
        <end position="170"/>
    </location>
</feature>
<feature type="transmembrane region" description="Helical" evidence="7">
    <location>
        <begin position="105"/>
        <end position="125"/>
    </location>
</feature>
<keyword evidence="6" id="KW-0653">Protein transport</keyword>
<dbReference type="Pfam" id="PF01618">
    <property type="entry name" value="MotA_ExbB"/>
    <property type="match status" value="1"/>
</dbReference>
<dbReference type="Proteomes" id="UP000243053">
    <property type="component" value="Unassembled WGS sequence"/>
</dbReference>
<comment type="subcellular location">
    <subcellularLocation>
        <location evidence="1">Cell membrane</location>
        <topology evidence="1">Multi-pass membrane protein</topology>
    </subcellularLocation>
    <subcellularLocation>
        <location evidence="6">Membrane</location>
        <topology evidence="6">Multi-pass membrane protein</topology>
    </subcellularLocation>
</comment>
<dbReference type="AlphaFoldDB" id="A0A1Y5E5Y7"/>
<protein>
    <recommendedName>
        <fullName evidence="8">MotA/TolQ/ExbB proton channel domain-containing protein</fullName>
    </recommendedName>
</protein>
<dbReference type="GO" id="GO:0005886">
    <property type="term" value="C:plasma membrane"/>
    <property type="evidence" value="ECO:0007669"/>
    <property type="project" value="UniProtKB-SubCell"/>
</dbReference>
<evidence type="ECO:0000256" key="5">
    <source>
        <dbReference type="ARBA" id="ARBA00023136"/>
    </source>
</evidence>
<evidence type="ECO:0000256" key="1">
    <source>
        <dbReference type="ARBA" id="ARBA00004651"/>
    </source>
</evidence>
<sequence>MISQIEQIMYQMSDLFMAPVLCLIALLFIYSLFATGQFFTQTMQRRRHYKSFIQLLNGKLGSSSELILNGYPIASLANEMPNISQDQLDVAALKELEGVRNVSRLAPMLGLIATMIPMGPALKSLADGNIQGISENLIVAFSAVIFGLVIASITFWIASVKKRWMVEELVALMPLITNKPHLTSTQETTLPVQAVEKDYEAA</sequence>